<dbReference type="AlphaFoldDB" id="A0A517LAX0"/>
<feature type="compositionally biased region" description="Basic and acidic residues" evidence="1">
    <location>
        <begin position="701"/>
        <end position="722"/>
    </location>
</feature>
<evidence type="ECO:0000256" key="1">
    <source>
        <dbReference type="SAM" id="MobiDB-lite"/>
    </source>
</evidence>
<gene>
    <name evidence="3" type="ORF">FKW77_004374</name>
</gene>
<feature type="transmembrane region" description="Helical" evidence="2">
    <location>
        <begin position="398"/>
        <end position="421"/>
    </location>
</feature>
<keyword evidence="4" id="KW-1185">Reference proteome</keyword>
<keyword evidence="2" id="KW-1133">Transmembrane helix</keyword>
<evidence type="ECO:0000313" key="4">
    <source>
        <dbReference type="Proteomes" id="UP000316270"/>
    </source>
</evidence>
<feature type="compositionally biased region" description="Basic and acidic residues" evidence="1">
    <location>
        <begin position="809"/>
        <end position="829"/>
    </location>
</feature>
<dbReference type="Proteomes" id="UP000316270">
    <property type="component" value="Chromosome 8"/>
</dbReference>
<feature type="compositionally biased region" description="Basic and acidic residues" evidence="1">
    <location>
        <begin position="673"/>
        <end position="685"/>
    </location>
</feature>
<feature type="compositionally biased region" description="Basic and acidic residues" evidence="1">
    <location>
        <begin position="27"/>
        <end position="38"/>
    </location>
</feature>
<feature type="compositionally biased region" description="Basic and acidic residues" evidence="1">
    <location>
        <begin position="111"/>
        <end position="136"/>
    </location>
</feature>
<feature type="transmembrane region" description="Helical" evidence="2">
    <location>
        <begin position="485"/>
        <end position="504"/>
    </location>
</feature>
<feature type="compositionally biased region" description="Basic and acidic residues" evidence="1">
    <location>
        <begin position="766"/>
        <end position="780"/>
    </location>
</feature>
<feature type="compositionally biased region" description="Acidic residues" evidence="1">
    <location>
        <begin position="750"/>
        <end position="765"/>
    </location>
</feature>
<accession>A0A517LAX0</accession>
<name>A0A517LAX0_9PEZI</name>
<protein>
    <submittedName>
        <fullName evidence="3">Uncharacterized protein</fullName>
    </submittedName>
</protein>
<dbReference type="EMBL" id="CP042192">
    <property type="protein sequence ID" value="QDS72764.1"/>
    <property type="molecule type" value="Genomic_DNA"/>
</dbReference>
<feature type="transmembrane region" description="Helical" evidence="2">
    <location>
        <begin position="524"/>
        <end position="543"/>
    </location>
</feature>
<feature type="region of interest" description="Disordered" evidence="1">
    <location>
        <begin position="1"/>
        <end position="96"/>
    </location>
</feature>
<feature type="region of interest" description="Disordered" evidence="1">
    <location>
        <begin position="111"/>
        <end position="157"/>
    </location>
</feature>
<reference evidence="3 4" key="1">
    <citation type="submission" date="2019-07" db="EMBL/GenBank/DDBJ databases">
        <title>Finished genome of Venturia effusa.</title>
        <authorList>
            <person name="Young C.A."/>
            <person name="Cox M.P."/>
            <person name="Ganley A.R.D."/>
            <person name="David W.J."/>
        </authorList>
    </citation>
    <scope>NUCLEOTIDE SEQUENCE [LARGE SCALE GENOMIC DNA]</scope>
    <source>
        <strain evidence="4">albino</strain>
    </source>
</reference>
<keyword evidence="2" id="KW-0812">Transmembrane</keyword>
<feature type="transmembrane region" description="Helical" evidence="2">
    <location>
        <begin position="441"/>
        <end position="464"/>
    </location>
</feature>
<proteinExistence type="predicted"/>
<feature type="transmembrane region" description="Helical" evidence="2">
    <location>
        <begin position="572"/>
        <end position="592"/>
    </location>
</feature>
<evidence type="ECO:0000313" key="3">
    <source>
        <dbReference type="EMBL" id="QDS72764.1"/>
    </source>
</evidence>
<feature type="compositionally biased region" description="Polar residues" evidence="1">
    <location>
        <begin position="838"/>
        <end position="847"/>
    </location>
</feature>
<keyword evidence="2" id="KW-0472">Membrane</keyword>
<feature type="compositionally biased region" description="Basic and acidic residues" evidence="1">
    <location>
        <begin position="143"/>
        <end position="153"/>
    </location>
</feature>
<feature type="compositionally biased region" description="Polar residues" evidence="1">
    <location>
        <begin position="85"/>
        <end position="95"/>
    </location>
</feature>
<evidence type="ECO:0000256" key="2">
    <source>
        <dbReference type="SAM" id="Phobius"/>
    </source>
</evidence>
<feature type="transmembrane region" description="Helical" evidence="2">
    <location>
        <begin position="169"/>
        <end position="195"/>
    </location>
</feature>
<organism evidence="3 4">
    <name type="scientific">Venturia effusa</name>
    <dbReference type="NCBI Taxonomy" id="50376"/>
    <lineage>
        <taxon>Eukaryota</taxon>
        <taxon>Fungi</taxon>
        <taxon>Dikarya</taxon>
        <taxon>Ascomycota</taxon>
        <taxon>Pezizomycotina</taxon>
        <taxon>Dothideomycetes</taxon>
        <taxon>Pleosporomycetidae</taxon>
        <taxon>Venturiales</taxon>
        <taxon>Venturiaceae</taxon>
        <taxon>Venturia</taxon>
    </lineage>
</organism>
<dbReference type="OrthoDB" id="3926845at2759"/>
<sequence length="901" mass="100100">MSVLFTGGDGKRRGTQAAKQPRTYVGDLERARDMEGFRPGRRSPLPESSTTQAHSDDTRAQEGEQQDSDISPPPRSAKRLEGVSGPSSLTSQQARHLQDLQLDEVCRHEAREGKKSLENRRQAEKEKAFDEAGDVEKQDEDESRDKPEPDPNRYRPFSGSKTFNRVFDWIAMSLSFYIGVVFLAVFLATTLYFVLKPPQALEIMRLDTKHVFSGGNYSNRSFIAQNCGYELLPPGSHLASNNASDVGRHRPLRLNRGDANISISGHIELYMFGSCYNGFFGRQCAFGNPLLPLNWNITRIVENSIKPTFNGLDEVVKSELVNAALKEEYVKEISQKVAKANPDPAKIDMLAWGWPMPVWPKPSSFSLSKSEDVKRTVLLLNQHVFDGEVRTGDVTSTYYGVILVAIVAGICILGIIAPFSFSMGPGERVNYVPWWVGYSSVGVPFAVLAIVGISLENGVSGWSANRCSIVEHSGSALRPFWIRDYLQWYFGGLVVLFGAFALAYLTKGIFSKHSLVDTRNIGSWGFVGFWILSFLALLTALVTGQRSMKTKAQAINSISDFLGMRAVPGKGYWIALCVAEFLALWTGLAFLFHSLNVKFRERKDDSSCRSSKSTTSETSIMIRSGARSSAPLLPLSSGPSREKPKTFDAIPEEIEIDRDSAERSASASNPDVELTHGEDTDKIAENEEGNGSDDQSLNAESVRRSKDKCQKTLEVPADKEQSEYESGVARSSMRESPSSRATHDGTSYYEEQDDEEEGGDVQDVGDEYRDHLDGVDEDGHGVQPDINSDSVRDQGREDSDELQDQAGPIHDRRIAETDKRWSCHGETARRVSGYRPRSSASEGYQQSERYDAASESSRGGTPLSRLDVQRDGVSGRLRYLTERGHVFDMVERLSRNEDREP</sequence>
<feature type="compositionally biased region" description="Low complexity" evidence="1">
    <location>
        <begin position="629"/>
        <end position="639"/>
    </location>
</feature>
<feature type="region of interest" description="Disordered" evidence="1">
    <location>
        <begin position="629"/>
        <end position="872"/>
    </location>
</feature>